<dbReference type="SUPFAM" id="SSF102114">
    <property type="entry name" value="Radical SAM enzymes"/>
    <property type="match status" value="1"/>
</dbReference>
<dbReference type="Proteomes" id="UP000052020">
    <property type="component" value="Unassembled WGS sequence"/>
</dbReference>
<protein>
    <recommendedName>
        <fullName evidence="1 12">GTP 3',8-cyclase</fullName>
        <ecNumber evidence="1 12">4.1.99.22</ecNumber>
    </recommendedName>
    <alternativeName>
        <fullName evidence="12">Molybdenum cofactor biosynthesis protein A</fullName>
    </alternativeName>
</protein>
<feature type="binding site" evidence="12">
    <location>
        <position position="282"/>
    </location>
    <ligand>
        <name>[4Fe-4S] cluster</name>
        <dbReference type="ChEBI" id="CHEBI:49883"/>
        <label>2</label>
        <note>4Fe-4S-substrate</note>
    </ligand>
</feature>
<keyword evidence="9 12" id="KW-0501">Molybdenum cofactor biosynthesis</keyword>
<reference evidence="15 16" key="1">
    <citation type="journal article" date="2015" name="Microbiome">
        <title>Genomic resolution of linkages in carbon, nitrogen, and sulfur cycling among widespread estuary sediment bacteria.</title>
        <authorList>
            <person name="Baker B.J."/>
            <person name="Lazar C.S."/>
            <person name="Teske A.P."/>
            <person name="Dick G.J."/>
        </authorList>
    </citation>
    <scope>NUCLEOTIDE SEQUENCE [LARGE SCALE GENOMIC DNA]</scope>
    <source>
        <strain evidence="15">DG_56</strain>
    </source>
</reference>
<dbReference type="GO" id="GO:1904047">
    <property type="term" value="F:S-adenosyl-L-methionine binding"/>
    <property type="evidence" value="ECO:0007669"/>
    <property type="project" value="UniProtKB-UniRule"/>
</dbReference>
<feature type="binding site" evidence="12">
    <location>
        <position position="125"/>
    </location>
    <ligand>
        <name>GTP</name>
        <dbReference type="ChEBI" id="CHEBI:37565"/>
    </ligand>
</feature>
<comment type="pathway">
    <text evidence="12">Cofactor biosynthesis; molybdopterin biosynthesis.</text>
</comment>
<dbReference type="InterPro" id="IPR013785">
    <property type="entry name" value="Aldolase_TIM"/>
</dbReference>
<evidence type="ECO:0000259" key="14">
    <source>
        <dbReference type="PROSITE" id="PS51918"/>
    </source>
</evidence>
<feature type="domain" description="Radical SAM core" evidence="14">
    <location>
        <begin position="36"/>
        <end position="252"/>
    </location>
</feature>
<dbReference type="EMBL" id="LIZY01000086">
    <property type="protein sequence ID" value="KPJ63380.1"/>
    <property type="molecule type" value="Genomic_DNA"/>
</dbReference>
<keyword evidence="2 12" id="KW-0004">4Fe-4S</keyword>
<evidence type="ECO:0000256" key="4">
    <source>
        <dbReference type="ARBA" id="ARBA00022723"/>
    </source>
</evidence>
<evidence type="ECO:0000313" key="16">
    <source>
        <dbReference type="Proteomes" id="UP000052020"/>
    </source>
</evidence>
<comment type="similarity">
    <text evidence="12">Belongs to the radical SAM superfamily. MoaA family.</text>
</comment>
<dbReference type="PATRIC" id="fig|1704032.3.peg.628"/>
<dbReference type="Pfam" id="PF06463">
    <property type="entry name" value="Mob_synth_C"/>
    <property type="match status" value="1"/>
</dbReference>
<dbReference type="SMART" id="SM00729">
    <property type="entry name" value="Elp3"/>
    <property type="match status" value="1"/>
</dbReference>
<keyword evidence="3 12" id="KW-0949">S-adenosyl-L-methionine</keyword>
<sequence>MKTHARHRTAASGRGTISGRPSAASEGPPVTRLTDGWGRRISRLRLAVTDQCNFRCVYCRPRSSLAATRGRLLSADEIVTVADAAVGCGIENIRLTGGEPLLREDLPEIIHRLSGLAPGLDISLTTNGSLLAELAQPLARAGLNRVNVSLDSLRGERFRSITGSRSLDAVMAGLEAAERAGLRPIKVNVVILRRLNDDEVVEMVTFAQAHRYHIRFIELMPLDGGQEWRPEAIVSIDEVRARIENRFALTPLPDGGSPGDEYLLDAGPTRVSLIGSISHPFCDRCNRIRVTADGFLRLCLFSSSEHDLRPALAAARPKQALAKALVTAIADKPIGHRIGQPDFVRPHRTMSAIGG</sequence>
<feature type="binding site" evidence="12">
    <location>
        <position position="94"/>
    </location>
    <ligand>
        <name>GTP</name>
        <dbReference type="ChEBI" id="CHEBI:37565"/>
    </ligand>
</feature>
<keyword evidence="4 12" id="KW-0479">Metal-binding</keyword>
<dbReference type="PANTHER" id="PTHR22960">
    <property type="entry name" value="MOLYBDOPTERIN COFACTOR SYNTHESIS PROTEIN A"/>
    <property type="match status" value="1"/>
</dbReference>
<dbReference type="HAMAP" id="MF_01225_B">
    <property type="entry name" value="MoaA_B"/>
    <property type="match status" value="1"/>
</dbReference>
<dbReference type="PROSITE" id="PS51918">
    <property type="entry name" value="RADICAL_SAM"/>
    <property type="match status" value="1"/>
</dbReference>
<dbReference type="AlphaFoldDB" id="A0A0S7XLZ3"/>
<feature type="binding site" evidence="12">
    <location>
        <position position="52"/>
    </location>
    <ligand>
        <name>[4Fe-4S] cluster</name>
        <dbReference type="ChEBI" id="CHEBI:49883"/>
        <label>1</label>
        <note>4Fe-4S-S-AdoMet</note>
    </ligand>
</feature>
<accession>A0A0S7XLZ3</accession>
<dbReference type="CDD" id="cd01335">
    <property type="entry name" value="Radical_SAM"/>
    <property type="match status" value="1"/>
</dbReference>
<dbReference type="InterPro" id="IPR010505">
    <property type="entry name" value="MoaA_twitch"/>
</dbReference>
<proteinExistence type="inferred from homology"/>
<evidence type="ECO:0000256" key="3">
    <source>
        <dbReference type="ARBA" id="ARBA00022691"/>
    </source>
</evidence>
<gene>
    <name evidence="12" type="primary">moaA</name>
    <name evidence="15" type="ORF">AMK68_03975</name>
</gene>
<dbReference type="InterPro" id="IPR006638">
    <property type="entry name" value="Elp3/MiaA/NifB-like_rSAM"/>
</dbReference>
<dbReference type="SFLD" id="SFLDS00029">
    <property type="entry name" value="Radical_SAM"/>
    <property type="match status" value="1"/>
</dbReference>
<feature type="binding site" evidence="12">
    <location>
        <position position="98"/>
    </location>
    <ligand>
        <name>S-adenosyl-L-methionine</name>
        <dbReference type="ChEBI" id="CHEBI:59789"/>
    </ligand>
</feature>
<feature type="binding site" evidence="12">
    <location>
        <begin position="287"/>
        <end position="289"/>
    </location>
    <ligand>
        <name>GTP</name>
        <dbReference type="ChEBI" id="CHEBI:37565"/>
    </ligand>
</feature>
<feature type="binding site" evidence="12">
    <location>
        <position position="45"/>
    </location>
    <ligand>
        <name>GTP</name>
        <dbReference type="ChEBI" id="CHEBI:37565"/>
    </ligand>
</feature>
<feature type="binding site" evidence="12">
    <location>
        <position position="220"/>
    </location>
    <ligand>
        <name>S-adenosyl-L-methionine</name>
        <dbReference type="ChEBI" id="CHEBI:59789"/>
    </ligand>
</feature>
<feature type="binding site" evidence="12">
    <location>
        <position position="186"/>
    </location>
    <ligand>
        <name>GTP</name>
        <dbReference type="ChEBI" id="CHEBI:37565"/>
    </ligand>
</feature>
<comment type="cofactor">
    <cofactor evidence="12">
        <name>[4Fe-4S] cluster</name>
        <dbReference type="ChEBI" id="CHEBI:49883"/>
    </cofactor>
    <text evidence="12">Binds 2 [4Fe-4S] clusters. Binds 1 [4Fe-4S] cluster coordinated with 3 cysteines and an exchangeable S-adenosyl-L-methionine and 1 [4Fe-4S] cluster coordinated with 3 cysteines and the GTP-derived substrate.</text>
</comment>
<dbReference type="InterPro" id="IPR058240">
    <property type="entry name" value="rSAM_sf"/>
</dbReference>
<dbReference type="GO" id="GO:0051539">
    <property type="term" value="F:4 iron, 4 sulfur cluster binding"/>
    <property type="evidence" value="ECO:0007669"/>
    <property type="project" value="UniProtKB-UniRule"/>
</dbReference>
<evidence type="ECO:0000256" key="13">
    <source>
        <dbReference type="SAM" id="MobiDB-lite"/>
    </source>
</evidence>
<dbReference type="InterPro" id="IPR007197">
    <property type="entry name" value="rSAM"/>
</dbReference>
<dbReference type="InterPro" id="IPR050105">
    <property type="entry name" value="MoCo_biosynth_MoaA/MoaC"/>
</dbReference>
<dbReference type="Gene3D" id="3.20.20.70">
    <property type="entry name" value="Aldolase class I"/>
    <property type="match status" value="1"/>
</dbReference>
<evidence type="ECO:0000313" key="15">
    <source>
        <dbReference type="EMBL" id="KPJ63380.1"/>
    </source>
</evidence>
<dbReference type="PANTHER" id="PTHR22960:SF0">
    <property type="entry name" value="MOLYBDENUM COFACTOR BIOSYNTHESIS PROTEIN 1"/>
    <property type="match status" value="1"/>
</dbReference>
<dbReference type="GO" id="GO:0061798">
    <property type="term" value="F:GTP 3',8'-cyclase activity"/>
    <property type="evidence" value="ECO:0007669"/>
    <property type="project" value="UniProtKB-UniRule"/>
</dbReference>
<feature type="binding site" evidence="12">
    <location>
        <position position="56"/>
    </location>
    <ligand>
        <name>[4Fe-4S] cluster</name>
        <dbReference type="ChEBI" id="CHEBI:49883"/>
        <label>1</label>
        <note>4Fe-4S-S-AdoMet</note>
    </ligand>
</feature>
<dbReference type="SFLD" id="SFLDG01067">
    <property type="entry name" value="SPASM/twitch_domain_containing"/>
    <property type="match status" value="1"/>
</dbReference>
<dbReference type="GO" id="GO:0005525">
    <property type="term" value="F:GTP binding"/>
    <property type="evidence" value="ECO:0007669"/>
    <property type="project" value="UniProtKB-UniRule"/>
</dbReference>
<evidence type="ECO:0000256" key="8">
    <source>
        <dbReference type="ARBA" id="ARBA00023134"/>
    </source>
</evidence>
<comment type="caution">
    <text evidence="15">The sequence shown here is derived from an EMBL/GenBank/DDBJ whole genome shotgun (WGS) entry which is preliminary data.</text>
</comment>
<dbReference type="InterPro" id="IPR013483">
    <property type="entry name" value="MoaA"/>
</dbReference>
<keyword evidence="6 12" id="KW-0408">Iron</keyword>
<dbReference type="NCBIfam" id="TIGR02666">
    <property type="entry name" value="moaA"/>
    <property type="match status" value="1"/>
</dbReference>
<evidence type="ECO:0000256" key="5">
    <source>
        <dbReference type="ARBA" id="ARBA00022741"/>
    </source>
</evidence>
<organism evidence="15 16">
    <name type="scientific">candidate division KD3-62 bacterium DG_56</name>
    <dbReference type="NCBI Taxonomy" id="1704032"/>
    <lineage>
        <taxon>Bacteria</taxon>
        <taxon>candidate division KD3-62</taxon>
    </lineage>
</organism>
<dbReference type="InterPro" id="IPR000385">
    <property type="entry name" value="MoaA_NifB_PqqE_Fe-S-bd_CS"/>
</dbReference>
<dbReference type="SFLD" id="SFLDG01383">
    <property type="entry name" value="cyclic_pyranopterin_phosphate"/>
    <property type="match status" value="1"/>
</dbReference>
<evidence type="ECO:0000256" key="6">
    <source>
        <dbReference type="ARBA" id="ARBA00023004"/>
    </source>
</evidence>
<dbReference type="SFLD" id="SFLDG01386">
    <property type="entry name" value="main_SPASM_domain-containing"/>
    <property type="match status" value="1"/>
</dbReference>
<comment type="subunit">
    <text evidence="12">Monomer and homodimer.</text>
</comment>
<dbReference type="UniPathway" id="UPA00344"/>
<dbReference type="CDD" id="cd21117">
    <property type="entry name" value="Twitch_MoaA"/>
    <property type="match status" value="1"/>
</dbReference>
<feature type="binding site" evidence="12">
    <location>
        <position position="59"/>
    </location>
    <ligand>
        <name>[4Fe-4S] cluster</name>
        <dbReference type="ChEBI" id="CHEBI:49883"/>
        <label>1</label>
        <note>4Fe-4S-S-AdoMet</note>
    </ligand>
</feature>
<feature type="binding site" evidence="12">
    <location>
        <position position="299"/>
    </location>
    <ligand>
        <name>[4Fe-4S] cluster</name>
        <dbReference type="ChEBI" id="CHEBI:49883"/>
        <label>2</label>
        <note>4Fe-4S-substrate</note>
    </ligand>
</feature>
<evidence type="ECO:0000256" key="10">
    <source>
        <dbReference type="ARBA" id="ARBA00023239"/>
    </source>
</evidence>
<dbReference type="GO" id="GO:0061799">
    <property type="term" value="F:cyclic pyranopterin monophosphate synthase activity"/>
    <property type="evidence" value="ECO:0007669"/>
    <property type="project" value="TreeGrafter"/>
</dbReference>
<evidence type="ECO:0000256" key="1">
    <source>
        <dbReference type="ARBA" id="ARBA00012167"/>
    </source>
</evidence>
<feature type="binding site" evidence="12">
    <location>
        <position position="58"/>
    </location>
    <ligand>
        <name>S-adenosyl-L-methionine</name>
        <dbReference type="ChEBI" id="CHEBI:59789"/>
    </ligand>
</feature>
<evidence type="ECO:0000256" key="7">
    <source>
        <dbReference type="ARBA" id="ARBA00023014"/>
    </source>
</evidence>
<keyword evidence="10 12" id="KW-0456">Lyase</keyword>
<name>A0A0S7XLZ3_9BACT</name>
<dbReference type="EC" id="4.1.99.22" evidence="1 12"/>
<feature type="region of interest" description="Disordered" evidence="13">
    <location>
        <begin position="1"/>
        <end position="32"/>
    </location>
</feature>
<comment type="catalytic activity">
    <reaction evidence="11 12">
        <text>GTP + AH2 + S-adenosyl-L-methionine = (8S)-3',8-cyclo-7,8-dihydroguanosine 5'-triphosphate + 5'-deoxyadenosine + L-methionine + A + H(+)</text>
        <dbReference type="Rhea" id="RHEA:49576"/>
        <dbReference type="ChEBI" id="CHEBI:13193"/>
        <dbReference type="ChEBI" id="CHEBI:15378"/>
        <dbReference type="ChEBI" id="CHEBI:17319"/>
        <dbReference type="ChEBI" id="CHEBI:17499"/>
        <dbReference type="ChEBI" id="CHEBI:37565"/>
        <dbReference type="ChEBI" id="CHEBI:57844"/>
        <dbReference type="ChEBI" id="CHEBI:59789"/>
        <dbReference type="ChEBI" id="CHEBI:131766"/>
        <dbReference type="EC" id="4.1.99.22"/>
    </reaction>
</comment>
<evidence type="ECO:0000256" key="9">
    <source>
        <dbReference type="ARBA" id="ARBA00023150"/>
    </source>
</evidence>
<dbReference type="Pfam" id="PF04055">
    <property type="entry name" value="Radical_SAM"/>
    <property type="match status" value="1"/>
</dbReference>
<evidence type="ECO:0000256" key="2">
    <source>
        <dbReference type="ARBA" id="ARBA00022485"/>
    </source>
</evidence>
<evidence type="ECO:0000256" key="11">
    <source>
        <dbReference type="ARBA" id="ARBA00048697"/>
    </source>
</evidence>
<dbReference type="InterPro" id="IPR040064">
    <property type="entry name" value="MoaA-like"/>
</dbReference>
<feature type="binding site" evidence="12">
    <location>
        <position position="149"/>
    </location>
    <ligand>
        <name>S-adenosyl-L-methionine</name>
        <dbReference type="ChEBI" id="CHEBI:59789"/>
    </ligand>
</feature>
<dbReference type="GO" id="GO:0046872">
    <property type="term" value="F:metal ion binding"/>
    <property type="evidence" value="ECO:0007669"/>
    <property type="project" value="UniProtKB-KW"/>
</dbReference>
<evidence type="ECO:0000256" key="12">
    <source>
        <dbReference type="HAMAP-Rule" id="MF_01225"/>
    </source>
</evidence>
<comment type="function">
    <text evidence="12">Catalyzes the cyclization of GTP to (8S)-3',8-cyclo-7,8-dihydroguanosine 5'-triphosphate.</text>
</comment>
<keyword evidence="7 12" id="KW-0411">Iron-sulfur</keyword>
<dbReference type="GO" id="GO:0006777">
    <property type="term" value="P:Mo-molybdopterin cofactor biosynthetic process"/>
    <property type="evidence" value="ECO:0007669"/>
    <property type="project" value="UniProtKB-UniRule"/>
</dbReference>
<feature type="binding site" evidence="12">
    <location>
        <position position="285"/>
    </location>
    <ligand>
        <name>[4Fe-4S] cluster</name>
        <dbReference type="ChEBI" id="CHEBI:49883"/>
        <label>2</label>
        <note>4Fe-4S-substrate</note>
    </ligand>
</feature>
<dbReference type="PROSITE" id="PS01305">
    <property type="entry name" value="MOAA_NIFB_PQQE"/>
    <property type="match status" value="1"/>
</dbReference>
<dbReference type="NCBIfam" id="NF001199">
    <property type="entry name" value="PRK00164.2-1"/>
    <property type="match status" value="1"/>
</dbReference>
<keyword evidence="8 12" id="KW-0342">GTP-binding</keyword>
<keyword evidence="5 12" id="KW-0547">Nucleotide-binding</keyword>